<proteinExistence type="predicted"/>
<dbReference type="Pfam" id="PF19295">
    <property type="entry name" value="SufBD_N"/>
    <property type="match status" value="1"/>
</dbReference>
<dbReference type="SUPFAM" id="SSF101960">
    <property type="entry name" value="Stabilizer of iron transporter SufD"/>
    <property type="match status" value="1"/>
</dbReference>
<feature type="domain" description="SUF system FeS cluster assembly SufBD core" evidence="1">
    <location>
        <begin position="178"/>
        <end position="406"/>
    </location>
</feature>
<organism evidence="3">
    <name type="scientific">uncultured organism</name>
    <dbReference type="NCBI Taxonomy" id="155900"/>
    <lineage>
        <taxon>unclassified sequences</taxon>
        <taxon>environmental samples</taxon>
    </lineage>
</organism>
<dbReference type="InterPro" id="IPR037284">
    <property type="entry name" value="SUF_FeS_clus_asmbl_SufBD_sf"/>
</dbReference>
<dbReference type="EMBL" id="MN079098">
    <property type="protein sequence ID" value="QEA05262.1"/>
    <property type="molecule type" value="Genomic_DNA"/>
</dbReference>
<dbReference type="InterPro" id="IPR055346">
    <property type="entry name" value="Fe-S_cluster_assembly_SufBD"/>
</dbReference>
<dbReference type="InterPro" id="IPR045595">
    <property type="entry name" value="SufBD_N"/>
</dbReference>
<reference evidence="3" key="1">
    <citation type="submission" date="2019-06" db="EMBL/GenBank/DDBJ databases">
        <authorList>
            <person name="Murdoch R.W."/>
            <person name="Fathepure B."/>
        </authorList>
    </citation>
    <scope>NUCLEOTIDE SEQUENCE</scope>
</reference>
<name>A0A5B8RCW1_9ZZZZ</name>
<dbReference type="GO" id="GO:0016226">
    <property type="term" value="P:iron-sulfur cluster assembly"/>
    <property type="evidence" value="ECO:0007669"/>
    <property type="project" value="InterPro"/>
</dbReference>
<evidence type="ECO:0000259" key="1">
    <source>
        <dbReference type="Pfam" id="PF01458"/>
    </source>
</evidence>
<evidence type="ECO:0000259" key="2">
    <source>
        <dbReference type="Pfam" id="PF19295"/>
    </source>
</evidence>
<feature type="domain" description="SUF system FeS cluster assembly SufBD N-terminal" evidence="2">
    <location>
        <begin position="8"/>
        <end position="169"/>
    </location>
</feature>
<protein>
    <submittedName>
        <fullName evidence="3">FeS cluster assembly protein SufD</fullName>
    </submittedName>
</protein>
<dbReference type="InterPro" id="IPR011542">
    <property type="entry name" value="SUF_FeS_clus_asmbl_SufD"/>
</dbReference>
<dbReference type="NCBIfam" id="TIGR01981">
    <property type="entry name" value="sufD"/>
    <property type="match status" value="1"/>
</dbReference>
<dbReference type="AlphaFoldDB" id="A0A5B8RCW1"/>
<dbReference type="InterPro" id="IPR000825">
    <property type="entry name" value="SUF_FeS_clus_asmbl_SufBD_core"/>
</dbReference>
<evidence type="ECO:0000313" key="3">
    <source>
        <dbReference type="EMBL" id="QEA05262.1"/>
    </source>
</evidence>
<gene>
    <name evidence="3" type="primary">sufD</name>
    <name evidence="3" type="ORF">KBTEX_01582</name>
</gene>
<dbReference type="PANTHER" id="PTHR43575">
    <property type="entry name" value="PROTEIN ABCI7, CHLOROPLASTIC"/>
    <property type="match status" value="1"/>
</dbReference>
<dbReference type="PANTHER" id="PTHR43575:SF1">
    <property type="entry name" value="PROTEIN ABCI7, CHLOROPLASTIC"/>
    <property type="match status" value="1"/>
</dbReference>
<dbReference type="Pfam" id="PF01458">
    <property type="entry name" value="SUFBD_core"/>
    <property type="match status" value="1"/>
</dbReference>
<accession>A0A5B8RCW1</accession>
<sequence>MEAVAETQSVYRQAFDAGDDGRPAWLAPLRRRAIEAFEARGLPGPKQEPWRKTPLAPLTGQSFPVADGGGSVSPELARRVGELAGEAHLLVFVDGTLDTGLSNLGEPGRGLTVAPLSEYGDDAPAAVTDRIGSGAPIAEQPFAALNTAFFRDGAFVHVARGQAVERPVVVVHVDTGEADGRAVYPRVLVHAESAAEVRFIEHFIGADGANTLTAPVTEVIAEDGAIVTGYRLQEAGDGDLHVGTVHVAAARDAQVALHAFATGARLARTDVHADINDAGADVTLNGLYLTRGRQFCDFHTWVNHNTEHGTSHQLFKGVLQGRSETVFDGVVRVAEGAQKTDAQQQNRNLLLDKLALAHSNPRLEIYADDVKCAHGSTVGELDDEALFYLRSRGIGPADAQAMLTLAYASEMLQPIRLQTVHDHVRGRLLEWLPGDETVRSVI</sequence>